<dbReference type="AlphaFoldDB" id="A0A7H0H5B2"/>
<accession>A0A7H0H5B2</accession>
<name>A0A7H0H5B2_9ACTN</name>
<dbReference type="KEGG" id="tdf:H9L22_16540"/>
<evidence type="ECO:0000313" key="2">
    <source>
        <dbReference type="Proteomes" id="UP000516117"/>
    </source>
</evidence>
<sequence length="144" mass="15031">MQLYSESADLAAAAGGGKRWRRVAEAVAAAPGLPAGPAFSIGDSLTYRHGTGAVLGTDDLVGRRRYQFVVAALDGDVLVEVAQKTALTATAPYSDLTDRQRFSGPATLVTVPRGGLLVVDIDEAARILPESEADAVLLHVTIED</sequence>
<proteinExistence type="predicted"/>
<organism evidence="1 2">
    <name type="scientific">Tessaracoccus defluvii</name>
    <dbReference type="NCBI Taxonomy" id="1285901"/>
    <lineage>
        <taxon>Bacteria</taxon>
        <taxon>Bacillati</taxon>
        <taxon>Actinomycetota</taxon>
        <taxon>Actinomycetes</taxon>
        <taxon>Propionibacteriales</taxon>
        <taxon>Propionibacteriaceae</taxon>
        <taxon>Tessaracoccus</taxon>
    </lineage>
</organism>
<dbReference type="RefSeq" id="WP_187720857.1">
    <property type="nucleotide sequence ID" value="NZ_BAABBL010000005.1"/>
</dbReference>
<reference evidence="1 2" key="1">
    <citation type="submission" date="2020-08" db="EMBL/GenBank/DDBJ databases">
        <title>Genome sequence of Tessaracoccus defluvii JCM 17540T.</title>
        <authorList>
            <person name="Hyun D.-W."/>
            <person name="Bae J.-W."/>
        </authorList>
    </citation>
    <scope>NUCLEOTIDE SEQUENCE [LARGE SCALE GENOMIC DNA]</scope>
    <source>
        <strain evidence="1 2">JCM 17540</strain>
    </source>
</reference>
<dbReference type="EMBL" id="CP060789">
    <property type="protein sequence ID" value="QNP55728.1"/>
    <property type="molecule type" value="Genomic_DNA"/>
</dbReference>
<dbReference type="Proteomes" id="UP000516117">
    <property type="component" value="Chromosome"/>
</dbReference>
<protein>
    <submittedName>
        <fullName evidence="1">Beta-galactosidase subunit beta</fullName>
    </submittedName>
</protein>
<keyword evidence="2" id="KW-1185">Reference proteome</keyword>
<evidence type="ECO:0000313" key="1">
    <source>
        <dbReference type="EMBL" id="QNP55728.1"/>
    </source>
</evidence>
<gene>
    <name evidence="1" type="primary">ebgC</name>
    <name evidence="1" type="ORF">H9L22_16540</name>
</gene>